<dbReference type="AlphaFoldDB" id="A0A482W3G2"/>
<evidence type="ECO:0000259" key="1">
    <source>
        <dbReference type="Pfam" id="PF00567"/>
    </source>
</evidence>
<dbReference type="OrthoDB" id="341421at2759"/>
<name>A0A482W3G2_ASBVE</name>
<comment type="caution">
    <text evidence="2">The sequence shown here is derived from an EMBL/GenBank/DDBJ whole genome shotgun (WGS) entry which is preliminary data.</text>
</comment>
<dbReference type="SUPFAM" id="SSF63748">
    <property type="entry name" value="Tudor/PWWP/MBT"/>
    <property type="match status" value="1"/>
</dbReference>
<accession>A0A482W3G2</accession>
<dbReference type="InterPro" id="IPR002999">
    <property type="entry name" value="Tudor"/>
</dbReference>
<keyword evidence="3" id="KW-1185">Reference proteome</keyword>
<feature type="non-terminal residue" evidence="2">
    <location>
        <position position="263"/>
    </location>
</feature>
<gene>
    <name evidence="2" type="ORF">BDFB_011154</name>
</gene>
<proteinExistence type="predicted"/>
<dbReference type="InterPro" id="IPR035437">
    <property type="entry name" value="SNase_OB-fold_sf"/>
</dbReference>
<evidence type="ECO:0000313" key="3">
    <source>
        <dbReference type="Proteomes" id="UP000292052"/>
    </source>
</evidence>
<dbReference type="Pfam" id="PF00567">
    <property type="entry name" value="TUDOR"/>
    <property type="match status" value="1"/>
</dbReference>
<feature type="domain" description="Tudor" evidence="1">
    <location>
        <begin position="85"/>
        <end position="192"/>
    </location>
</feature>
<dbReference type="Proteomes" id="UP000292052">
    <property type="component" value="Unassembled WGS sequence"/>
</dbReference>
<dbReference type="PANTHER" id="PTHR22948:SF76">
    <property type="entry name" value="FI20010P1-RELATED"/>
    <property type="match status" value="1"/>
</dbReference>
<dbReference type="STRING" id="1661398.A0A482W3G2"/>
<dbReference type="EMBL" id="QDEB01034078">
    <property type="protein sequence ID" value="RZC39475.1"/>
    <property type="molecule type" value="Genomic_DNA"/>
</dbReference>
<organism evidence="2 3">
    <name type="scientific">Asbolus verrucosus</name>
    <name type="common">Desert ironclad beetle</name>
    <dbReference type="NCBI Taxonomy" id="1661398"/>
    <lineage>
        <taxon>Eukaryota</taxon>
        <taxon>Metazoa</taxon>
        <taxon>Ecdysozoa</taxon>
        <taxon>Arthropoda</taxon>
        <taxon>Hexapoda</taxon>
        <taxon>Insecta</taxon>
        <taxon>Pterygota</taxon>
        <taxon>Neoptera</taxon>
        <taxon>Endopterygota</taxon>
        <taxon>Coleoptera</taxon>
        <taxon>Polyphaga</taxon>
        <taxon>Cucujiformia</taxon>
        <taxon>Tenebrionidae</taxon>
        <taxon>Pimeliinae</taxon>
        <taxon>Asbolus</taxon>
    </lineage>
</organism>
<dbReference type="Gene3D" id="2.40.50.90">
    <property type="match status" value="1"/>
</dbReference>
<sequence length="263" mass="30151">MCSDLSEIFHYVQPTLDDFILYDKNKPIPAFEQNDAAAVASLPTENVAKTSILNELSNLQDMVSPSNVLYPGDKIPHYAISSTYKKGEYLDVSIGEIYDLSKFWIYDTFGELKPLMNDLQIFFHNQHNKYLIPELLLEEGLYCTCLYAGEFHRAVLFVDYGTVGNVQSNKIWYLPKQFAKVPCQAIRASLSNIYPAYENQPWNIAALNRFQELITNTPLVAEIVRIIKEDNILEVYLADINNEDNIFYINDVLVKEGHALYID</sequence>
<dbReference type="PANTHER" id="PTHR22948">
    <property type="entry name" value="TUDOR DOMAIN CONTAINING PROTEIN"/>
    <property type="match status" value="1"/>
</dbReference>
<reference evidence="2 3" key="1">
    <citation type="submission" date="2017-03" db="EMBL/GenBank/DDBJ databases">
        <title>Genome of the blue death feigning beetle - Asbolus verrucosus.</title>
        <authorList>
            <person name="Rider S.D."/>
        </authorList>
    </citation>
    <scope>NUCLEOTIDE SEQUENCE [LARGE SCALE GENOMIC DNA]</scope>
    <source>
        <strain evidence="2">Butters</strain>
        <tissue evidence="2">Head and leg muscle</tissue>
    </source>
</reference>
<dbReference type="InterPro" id="IPR050621">
    <property type="entry name" value="Tudor_domain_containing"/>
</dbReference>
<protein>
    <recommendedName>
        <fullName evidence="1">Tudor domain-containing protein</fullName>
    </recommendedName>
</protein>
<dbReference type="GO" id="GO:0005737">
    <property type="term" value="C:cytoplasm"/>
    <property type="evidence" value="ECO:0007669"/>
    <property type="project" value="UniProtKB-ARBA"/>
</dbReference>
<evidence type="ECO:0000313" key="2">
    <source>
        <dbReference type="EMBL" id="RZC39475.1"/>
    </source>
</evidence>